<feature type="transmembrane region" description="Helical" evidence="6">
    <location>
        <begin position="243"/>
        <end position="262"/>
    </location>
</feature>
<evidence type="ECO:0000313" key="8">
    <source>
        <dbReference type="EMBL" id="TMM52479.1"/>
    </source>
</evidence>
<dbReference type="OrthoDB" id="9812899at2"/>
<keyword evidence="9" id="KW-1185">Reference proteome</keyword>
<evidence type="ECO:0000256" key="4">
    <source>
        <dbReference type="ARBA" id="ARBA00022989"/>
    </source>
</evidence>
<dbReference type="InterPro" id="IPR037185">
    <property type="entry name" value="EmrE-like"/>
</dbReference>
<protein>
    <submittedName>
        <fullName evidence="8">DMT family transporter</fullName>
    </submittedName>
</protein>
<feature type="transmembrane region" description="Helical" evidence="6">
    <location>
        <begin position="151"/>
        <end position="170"/>
    </location>
</feature>
<feature type="transmembrane region" description="Helical" evidence="6">
    <location>
        <begin position="40"/>
        <end position="57"/>
    </location>
</feature>
<evidence type="ECO:0000256" key="2">
    <source>
        <dbReference type="ARBA" id="ARBA00009853"/>
    </source>
</evidence>
<dbReference type="PANTHER" id="PTHR22911">
    <property type="entry name" value="ACYL-MALONYL CONDENSING ENZYME-RELATED"/>
    <property type="match status" value="1"/>
</dbReference>
<comment type="subcellular location">
    <subcellularLocation>
        <location evidence="1">Membrane</location>
        <topology evidence="1">Multi-pass membrane protein</topology>
    </subcellularLocation>
</comment>
<feature type="domain" description="EamA" evidence="7">
    <location>
        <begin position="155"/>
        <end position="286"/>
    </location>
</feature>
<evidence type="ECO:0000256" key="3">
    <source>
        <dbReference type="ARBA" id="ARBA00022692"/>
    </source>
</evidence>
<keyword evidence="3 6" id="KW-0812">Transmembrane</keyword>
<dbReference type="GO" id="GO:0016020">
    <property type="term" value="C:membrane"/>
    <property type="evidence" value="ECO:0007669"/>
    <property type="project" value="UniProtKB-SubCell"/>
</dbReference>
<dbReference type="EMBL" id="VANS01000002">
    <property type="protein sequence ID" value="TMM52479.1"/>
    <property type="molecule type" value="Genomic_DNA"/>
</dbReference>
<keyword evidence="5 6" id="KW-0472">Membrane</keyword>
<reference evidence="8 9" key="1">
    <citation type="submission" date="2019-05" db="EMBL/GenBank/DDBJ databases">
        <title>Sulfitobacter sabulilitoris sp. nov., isolated from a marine sand.</title>
        <authorList>
            <person name="Yoon J.-H."/>
        </authorList>
    </citation>
    <scope>NUCLEOTIDE SEQUENCE [LARGE SCALE GENOMIC DNA]</scope>
    <source>
        <strain evidence="8 9">HSMS-29</strain>
    </source>
</reference>
<evidence type="ECO:0000256" key="1">
    <source>
        <dbReference type="ARBA" id="ARBA00004141"/>
    </source>
</evidence>
<keyword evidence="4 6" id="KW-1133">Transmembrane helix</keyword>
<feature type="transmembrane region" description="Helical" evidence="6">
    <location>
        <begin position="105"/>
        <end position="122"/>
    </location>
</feature>
<dbReference type="AlphaFoldDB" id="A0A5S3PET4"/>
<feature type="transmembrane region" description="Helical" evidence="6">
    <location>
        <begin position="268"/>
        <end position="287"/>
    </location>
</feature>
<feature type="domain" description="EamA" evidence="7">
    <location>
        <begin position="8"/>
        <end position="144"/>
    </location>
</feature>
<dbReference type="Proteomes" id="UP000309550">
    <property type="component" value="Unassembled WGS sequence"/>
</dbReference>
<feature type="transmembrane region" description="Helical" evidence="6">
    <location>
        <begin position="127"/>
        <end position="145"/>
    </location>
</feature>
<dbReference type="Pfam" id="PF00892">
    <property type="entry name" value="EamA"/>
    <property type="match status" value="2"/>
</dbReference>
<evidence type="ECO:0000259" key="7">
    <source>
        <dbReference type="Pfam" id="PF00892"/>
    </source>
</evidence>
<dbReference type="InterPro" id="IPR000620">
    <property type="entry name" value="EamA_dom"/>
</dbReference>
<evidence type="ECO:0000256" key="5">
    <source>
        <dbReference type="ARBA" id="ARBA00023136"/>
    </source>
</evidence>
<feature type="transmembrane region" description="Helical" evidence="6">
    <location>
        <begin position="182"/>
        <end position="203"/>
    </location>
</feature>
<dbReference type="RefSeq" id="WP_138662020.1">
    <property type="nucleotide sequence ID" value="NZ_VANS01000002.1"/>
</dbReference>
<sequence length="297" mass="31713">MVLSRTTLAILLSLLALLLFDAMGLIIKLLSPGYSAAELSAWRNLFGLVPSVLALWLSRQWRENGRTLGLRQWRLAVLRGVIVTFAQYCFYLSLGLLTFATASTITYANALFMTALAVPLLGEKVGALRWAAVVVGFGGVVLVVGPGRDTFTPVALLPLGAALLYALVGITARMMDDGPPSALINLYSSGVAAVGSMILALLTGGFTPVAGGSDLMWILAMGGFGGVAVLCLTVSYRMTEQSNLAPFSYFGIPFAFIFGWLFFEEAPWAELFPGALLIATGGLLIVWRERRLARAAP</sequence>
<organism evidence="8 9">
    <name type="scientific">Sulfitobacter sabulilitoris</name>
    <dbReference type="NCBI Taxonomy" id="2562655"/>
    <lineage>
        <taxon>Bacteria</taxon>
        <taxon>Pseudomonadati</taxon>
        <taxon>Pseudomonadota</taxon>
        <taxon>Alphaproteobacteria</taxon>
        <taxon>Rhodobacterales</taxon>
        <taxon>Roseobacteraceae</taxon>
        <taxon>Sulfitobacter</taxon>
    </lineage>
</organism>
<feature type="transmembrane region" description="Helical" evidence="6">
    <location>
        <begin position="77"/>
        <end position="99"/>
    </location>
</feature>
<evidence type="ECO:0000313" key="9">
    <source>
        <dbReference type="Proteomes" id="UP000309550"/>
    </source>
</evidence>
<evidence type="ECO:0000256" key="6">
    <source>
        <dbReference type="SAM" id="Phobius"/>
    </source>
</evidence>
<comment type="caution">
    <text evidence="8">The sequence shown here is derived from an EMBL/GenBank/DDBJ whole genome shotgun (WGS) entry which is preliminary data.</text>
</comment>
<accession>A0A5S3PET4</accession>
<name>A0A5S3PET4_9RHOB</name>
<comment type="similarity">
    <text evidence="2">Belongs to the drug/metabolite transporter (DMT) superfamily. 10 TMS drug/metabolite exporter (DME) (TC 2.A.7.3) family.</text>
</comment>
<dbReference type="SUPFAM" id="SSF103481">
    <property type="entry name" value="Multidrug resistance efflux transporter EmrE"/>
    <property type="match status" value="2"/>
</dbReference>
<dbReference type="PANTHER" id="PTHR22911:SF6">
    <property type="entry name" value="SOLUTE CARRIER FAMILY 35 MEMBER G1"/>
    <property type="match status" value="1"/>
</dbReference>
<proteinExistence type="inferred from homology"/>
<feature type="transmembrane region" description="Helical" evidence="6">
    <location>
        <begin position="215"/>
        <end position="236"/>
    </location>
</feature>
<gene>
    <name evidence="8" type="ORF">FDT80_09370</name>
</gene>